<organism evidence="1 2">
    <name type="scientific">Candidatus Neptunichlamydia vexilliferae</name>
    <dbReference type="NCBI Taxonomy" id="1651774"/>
    <lineage>
        <taxon>Bacteria</taxon>
        <taxon>Pseudomonadati</taxon>
        <taxon>Chlamydiota</taxon>
        <taxon>Chlamydiia</taxon>
        <taxon>Parachlamydiales</taxon>
        <taxon>Simkaniaceae</taxon>
        <taxon>Candidatus Neptunichlamydia</taxon>
    </lineage>
</organism>
<comment type="caution">
    <text evidence="1">The sequence shown here is derived from an EMBL/GenBank/DDBJ whole genome shotgun (WGS) entry which is preliminary data.</text>
</comment>
<proteinExistence type="predicted"/>
<dbReference type="RefSeq" id="WP_194846864.1">
    <property type="nucleotide sequence ID" value="NZ_JAAEJV010000001.1"/>
</dbReference>
<name>A0ABS0AYN9_9BACT</name>
<dbReference type="Proteomes" id="UP001194714">
    <property type="component" value="Unassembled WGS sequence"/>
</dbReference>
<dbReference type="Pfam" id="PF15580">
    <property type="entry name" value="Imm53"/>
    <property type="match status" value="1"/>
</dbReference>
<dbReference type="EMBL" id="JAAEJV010000001">
    <property type="protein sequence ID" value="MBF5058596.1"/>
    <property type="molecule type" value="Genomic_DNA"/>
</dbReference>
<evidence type="ECO:0000313" key="1">
    <source>
        <dbReference type="EMBL" id="MBF5058596.1"/>
    </source>
</evidence>
<evidence type="ECO:0008006" key="3">
    <source>
        <dbReference type="Google" id="ProtNLM"/>
    </source>
</evidence>
<accession>A0ABS0AYN9</accession>
<sequence>MRNRSLDLLQKWYLDQCDGDWEHEFGVKIDTLDNPGWKVNIDLVDTDLEGKNFSEICWEKNEQNWVQCDVKKCQFQGAGGSQNLNDIIEIFLNWAQEGNL</sequence>
<evidence type="ECO:0000313" key="2">
    <source>
        <dbReference type="Proteomes" id="UP001194714"/>
    </source>
</evidence>
<reference evidence="1 2" key="1">
    <citation type="submission" date="2020-01" db="EMBL/GenBank/DDBJ databases">
        <title>Draft genome sequence of Cand. Neptunochlamydia vexilliferae K9.</title>
        <authorList>
            <person name="Schulz F."/>
            <person name="Koestlbacher S."/>
            <person name="Wascher F."/>
            <person name="Pizzetti I."/>
            <person name="Horn M."/>
        </authorList>
    </citation>
    <scope>NUCLEOTIDE SEQUENCE [LARGE SCALE GENOMIC DNA]</scope>
    <source>
        <strain evidence="1 2">K9</strain>
    </source>
</reference>
<keyword evidence="2" id="KW-1185">Reference proteome</keyword>
<gene>
    <name evidence="1" type="ORF">NEPTK9_000093</name>
</gene>
<dbReference type="InterPro" id="IPR028228">
    <property type="entry name" value="Imm53"/>
</dbReference>
<protein>
    <recommendedName>
        <fullName evidence="3">Rhodanese-related sulfurtransferase</fullName>
    </recommendedName>
</protein>